<dbReference type="EMBL" id="JADBEC010000002">
    <property type="protein sequence ID" value="MBE1508938.1"/>
    <property type="molecule type" value="Genomic_DNA"/>
</dbReference>
<feature type="transmembrane region" description="Helical" evidence="1">
    <location>
        <begin position="939"/>
        <end position="958"/>
    </location>
</feature>
<dbReference type="Gene3D" id="3.30.70.1430">
    <property type="entry name" value="Multidrug efflux transporter AcrB pore domain"/>
    <property type="match status" value="2"/>
</dbReference>
<dbReference type="InterPro" id="IPR027463">
    <property type="entry name" value="AcrB_DN_DC_subdom"/>
</dbReference>
<evidence type="ECO:0000313" key="3">
    <source>
        <dbReference type="Proteomes" id="UP000620262"/>
    </source>
</evidence>
<dbReference type="RefSeq" id="WP_192732457.1">
    <property type="nucleotide sequence ID" value="NZ_BAAAVL010000004.1"/>
</dbReference>
<keyword evidence="1" id="KW-0472">Membrane</keyword>
<dbReference type="Gene3D" id="3.30.70.1440">
    <property type="entry name" value="Multidrug efflux transporter AcrB pore domain"/>
    <property type="match status" value="1"/>
</dbReference>
<dbReference type="SUPFAM" id="SSF82714">
    <property type="entry name" value="Multidrug efflux transporter AcrB TolC docking domain, DN and DC subdomains"/>
    <property type="match status" value="2"/>
</dbReference>
<dbReference type="PRINTS" id="PR00702">
    <property type="entry name" value="ACRIFLAVINRP"/>
</dbReference>
<comment type="caution">
    <text evidence="2">The sequence shown here is derived from an EMBL/GenBank/DDBJ whole genome shotgun (WGS) entry which is preliminary data.</text>
</comment>
<feature type="transmembrane region" description="Helical" evidence="1">
    <location>
        <begin position="387"/>
        <end position="409"/>
    </location>
</feature>
<feature type="transmembrane region" description="Helical" evidence="1">
    <location>
        <begin position="429"/>
        <end position="449"/>
    </location>
</feature>
<feature type="transmembrane region" description="Helical" evidence="1">
    <location>
        <begin position="867"/>
        <end position="887"/>
    </location>
</feature>
<dbReference type="PANTHER" id="PTHR32063">
    <property type="match status" value="1"/>
</dbReference>
<protein>
    <submittedName>
        <fullName evidence="2">Multidrug efflux pump subunit AcrB</fullName>
    </submittedName>
</protein>
<dbReference type="Gene3D" id="3.30.70.1320">
    <property type="entry name" value="Multidrug efflux transporter AcrB pore domain like"/>
    <property type="match status" value="1"/>
</dbReference>
<dbReference type="SUPFAM" id="SSF82693">
    <property type="entry name" value="Multidrug efflux transporter AcrB pore domain, PN1, PN2, PC1 and PC2 subdomains"/>
    <property type="match status" value="3"/>
</dbReference>
<feature type="transmembrane region" description="Helical" evidence="1">
    <location>
        <begin position="330"/>
        <end position="351"/>
    </location>
</feature>
<organism evidence="2 3">
    <name type="scientific">Rhizobium viscosum</name>
    <name type="common">Arthrobacter viscosus</name>
    <dbReference type="NCBI Taxonomy" id="1673"/>
    <lineage>
        <taxon>Bacteria</taxon>
        <taxon>Pseudomonadati</taxon>
        <taxon>Pseudomonadota</taxon>
        <taxon>Alphaproteobacteria</taxon>
        <taxon>Hyphomicrobiales</taxon>
        <taxon>Rhizobiaceae</taxon>
        <taxon>Rhizobium/Agrobacterium group</taxon>
        <taxon>Rhizobium</taxon>
    </lineage>
</organism>
<feature type="transmembrane region" description="Helical" evidence="1">
    <location>
        <begin position="461"/>
        <end position="489"/>
    </location>
</feature>
<feature type="transmembrane region" description="Helical" evidence="1">
    <location>
        <begin position="358"/>
        <end position="375"/>
    </location>
</feature>
<dbReference type="Pfam" id="PF00873">
    <property type="entry name" value="ACR_tran"/>
    <property type="match status" value="1"/>
</dbReference>
<keyword evidence="1" id="KW-0812">Transmembrane</keyword>
<sequence>MNISAWAIRTPLPVILLFVILTGLGLKSYATLPTTYFPAINVPAVGVTVEEPAAAPDQIEIQITRLVEDSVAALPDIKHIESTISEGRSETKVEFEIGVPVDRAVSDVRDAVTKIRDRLPAAIDEPVIDRIDSENQPVVTYSARSGSMSAEDLSFFISDVVVRKLQGLAGIGRVELVGTVNREIHVLLKAERLAPLGLTAASVSDQIAASQFNLPSGRGSVDAQDMTVATKAAVSTLDELRAIRLTLPQGKSVSVSDVAVVADTREKRQDFARLDGEPAIGFTVYKATGAGDVDVAKKVAAALEEIAGSRPGTQFEIVDDSVTLTLANFLSARSTLIEGAILAVVVVFLFLRDWRATLIAAISLPLSAIPTFWVMELAGFSLNMLSLLAITLVTGILVDDSIVEIENIVRHKSLGKSAYKAAIDASDEIGLAVIAISAAIIAVFAPVGMMPGEVGQYFRQFGLTVAIAVFFSLLVARLVTPLIAAYLLTSPSKARAEGRLVARYRALVGVAIRWRWITAGLAVVLFALTILLAGSLPSAFLPAQDTGRITVSIELPPGSTLADNEEVSDLVARRLKGIEDIKTVFVRAGSGPDGVRDIRKSTIVMSIADRSQRKLPLEQIQEKAELLLKAVPDLRFEFINDRGGRDVSFAILSANGEQASKAARAILTEMRSNTMFVNPASSEATRQPELGVVVSPERAADLGVSAREVATAIRVATLGDADSRLPSFKDSGRLIPIRTLVEDAGIDRSEKLRQLRVMTSSGTLVPLEAVARLEESESVSVIHRMERRRRVEIGADLAAGITQGEGIAALKNLPSVRALPAEVEMRATGDSDSKDSVFTSFAFAMIAGLSLVVVVLILLFGSPLTPLTIVTPLPLALSGVVASLFVTGHPVSLPVVIGILMLMGIVVKNSIMLVDFAIELERSGLPRTEATIEACAERLRPIIMTTLAMVAGMVPAALGHEIGGEFRAPMAVAVIGGLVVSTVLSLVVVPACHVLIADLGDAVKRLAQKISGGGAAADVSGDAIIERSGSLHG</sequence>
<dbReference type="SUPFAM" id="SSF82866">
    <property type="entry name" value="Multidrug efflux transporter AcrB transmembrane domain"/>
    <property type="match status" value="2"/>
</dbReference>
<reference evidence="2 3" key="1">
    <citation type="submission" date="2020-10" db="EMBL/GenBank/DDBJ databases">
        <title>Sequencing the genomes of 1000 actinobacteria strains.</title>
        <authorList>
            <person name="Klenk H.-P."/>
        </authorList>
    </citation>
    <scope>NUCLEOTIDE SEQUENCE [LARGE SCALE GENOMIC DNA]</scope>
    <source>
        <strain evidence="2 3">DSM 7307</strain>
    </source>
</reference>
<dbReference type="Gene3D" id="1.20.1640.10">
    <property type="entry name" value="Multidrug efflux transporter AcrB transmembrane domain"/>
    <property type="match status" value="2"/>
</dbReference>
<keyword evidence="3" id="KW-1185">Reference proteome</keyword>
<dbReference type="PANTHER" id="PTHR32063:SF77">
    <property type="entry name" value="ACR FAMILY TRANSPORT PROTEIN"/>
    <property type="match status" value="1"/>
</dbReference>
<name>A0ABR9J0F3_RHIVS</name>
<dbReference type="InterPro" id="IPR001036">
    <property type="entry name" value="Acrflvin-R"/>
</dbReference>
<evidence type="ECO:0000256" key="1">
    <source>
        <dbReference type="SAM" id="Phobius"/>
    </source>
</evidence>
<evidence type="ECO:0000313" key="2">
    <source>
        <dbReference type="EMBL" id="MBE1508938.1"/>
    </source>
</evidence>
<accession>A0ABR9J0F3</accession>
<feature type="transmembrane region" description="Helical" evidence="1">
    <location>
        <begin position="510"/>
        <end position="534"/>
    </location>
</feature>
<feature type="transmembrane region" description="Helical" evidence="1">
    <location>
        <begin position="893"/>
        <end position="918"/>
    </location>
</feature>
<feature type="transmembrane region" description="Helical" evidence="1">
    <location>
        <begin position="841"/>
        <end position="860"/>
    </location>
</feature>
<dbReference type="Gene3D" id="3.30.2090.10">
    <property type="entry name" value="Multidrug efflux transporter AcrB TolC docking domain, DN and DC subdomains"/>
    <property type="match status" value="2"/>
</dbReference>
<keyword evidence="1" id="KW-1133">Transmembrane helix</keyword>
<feature type="transmembrane region" description="Helical" evidence="1">
    <location>
        <begin position="970"/>
        <end position="996"/>
    </location>
</feature>
<dbReference type="Proteomes" id="UP000620262">
    <property type="component" value="Unassembled WGS sequence"/>
</dbReference>
<proteinExistence type="predicted"/>
<gene>
    <name evidence="2" type="ORF">H4W29_006183</name>
</gene>